<protein>
    <submittedName>
        <fullName evidence="2">RES domain-containing protein</fullName>
    </submittedName>
</protein>
<name>A0A7M2WZH6_9BACT</name>
<dbReference type="Proteomes" id="UP000593765">
    <property type="component" value="Chromosome"/>
</dbReference>
<reference evidence="2 3" key="1">
    <citation type="submission" date="2020-10" db="EMBL/GenBank/DDBJ databases">
        <title>Wide distribution of Phycisphaera-like planctomycetes from WD2101 soil group in peatlands and genome analysis of the first cultivated representative.</title>
        <authorList>
            <person name="Dedysh S.N."/>
            <person name="Beletsky A.V."/>
            <person name="Ivanova A."/>
            <person name="Kulichevskaya I.S."/>
            <person name="Suzina N.E."/>
            <person name="Philippov D.A."/>
            <person name="Rakitin A.L."/>
            <person name="Mardanov A.V."/>
            <person name="Ravin N.V."/>
        </authorList>
    </citation>
    <scope>NUCLEOTIDE SEQUENCE [LARGE SCALE GENOMIC DNA]</scope>
    <source>
        <strain evidence="2 3">M1803</strain>
    </source>
</reference>
<organism evidence="2 3">
    <name type="scientific">Humisphaera borealis</name>
    <dbReference type="NCBI Taxonomy" id="2807512"/>
    <lineage>
        <taxon>Bacteria</taxon>
        <taxon>Pseudomonadati</taxon>
        <taxon>Planctomycetota</taxon>
        <taxon>Phycisphaerae</taxon>
        <taxon>Tepidisphaerales</taxon>
        <taxon>Tepidisphaeraceae</taxon>
        <taxon>Humisphaera</taxon>
    </lineage>
</organism>
<dbReference type="AlphaFoldDB" id="A0A7M2WZH6"/>
<dbReference type="EMBL" id="CP063458">
    <property type="protein sequence ID" value="QOV89890.1"/>
    <property type="molecule type" value="Genomic_DNA"/>
</dbReference>
<feature type="domain" description="RES" evidence="1">
    <location>
        <begin position="16"/>
        <end position="141"/>
    </location>
</feature>
<accession>A0A7M2WZH6</accession>
<proteinExistence type="predicted"/>
<evidence type="ECO:0000313" key="3">
    <source>
        <dbReference type="Proteomes" id="UP000593765"/>
    </source>
</evidence>
<dbReference type="KEGG" id="hbs:IPV69_00510"/>
<dbReference type="InterPro" id="IPR014914">
    <property type="entry name" value="RES_dom"/>
</dbReference>
<evidence type="ECO:0000259" key="1">
    <source>
        <dbReference type="SMART" id="SM00953"/>
    </source>
</evidence>
<dbReference type="SMART" id="SM00953">
    <property type="entry name" value="RES"/>
    <property type="match status" value="1"/>
</dbReference>
<dbReference type="RefSeq" id="WP_206292952.1">
    <property type="nucleotide sequence ID" value="NZ_CP063458.1"/>
</dbReference>
<dbReference type="Pfam" id="PF08808">
    <property type="entry name" value="RES"/>
    <property type="match status" value="1"/>
</dbReference>
<keyword evidence="3" id="KW-1185">Reference proteome</keyword>
<evidence type="ECO:0000313" key="2">
    <source>
        <dbReference type="EMBL" id="QOV89890.1"/>
    </source>
</evidence>
<gene>
    <name evidence="2" type="ORF">IPV69_00510</name>
</gene>
<sequence>MIRVYRIVKPRYEASAWTGEGASKNGGRWNHPGTPCVYCGGSLALTSLEMLVHLESADVLQAYRVAWIDVDPAQVRDTPVAILPADWDAEPATNASRDFGTAWLAARQTVALRVPSVILPAEHNILLNPRHPDFAALARSAFQPFNFDPRLLKD</sequence>